<gene>
    <name evidence="1" type="ORF">scyTo_0004706</name>
</gene>
<accession>A0A401NVY3</accession>
<proteinExistence type="predicted"/>
<dbReference type="AlphaFoldDB" id="A0A401NVY3"/>
<evidence type="ECO:0000313" key="2">
    <source>
        <dbReference type="Proteomes" id="UP000288216"/>
    </source>
</evidence>
<reference evidence="1 2" key="1">
    <citation type="journal article" date="2018" name="Nat. Ecol. Evol.">
        <title>Shark genomes provide insights into elasmobranch evolution and the origin of vertebrates.</title>
        <authorList>
            <person name="Hara Y"/>
            <person name="Yamaguchi K"/>
            <person name="Onimaru K"/>
            <person name="Kadota M"/>
            <person name="Koyanagi M"/>
            <person name="Keeley SD"/>
            <person name="Tatsumi K"/>
            <person name="Tanaka K"/>
            <person name="Motone F"/>
            <person name="Kageyama Y"/>
            <person name="Nozu R"/>
            <person name="Adachi N"/>
            <person name="Nishimura O"/>
            <person name="Nakagawa R"/>
            <person name="Tanegashima C"/>
            <person name="Kiyatake I"/>
            <person name="Matsumoto R"/>
            <person name="Murakumo K"/>
            <person name="Nishida K"/>
            <person name="Terakita A"/>
            <person name="Kuratani S"/>
            <person name="Sato K"/>
            <person name="Hyodo S Kuraku.S."/>
        </authorList>
    </citation>
    <scope>NUCLEOTIDE SEQUENCE [LARGE SCALE GENOMIC DNA]</scope>
</reference>
<dbReference type="Proteomes" id="UP000288216">
    <property type="component" value="Unassembled WGS sequence"/>
</dbReference>
<dbReference type="EMBL" id="BFAA01001411">
    <property type="protein sequence ID" value="GCB65041.1"/>
    <property type="molecule type" value="Genomic_DNA"/>
</dbReference>
<protein>
    <submittedName>
        <fullName evidence="1">Uncharacterized protein</fullName>
    </submittedName>
</protein>
<organism evidence="1 2">
    <name type="scientific">Scyliorhinus torazame</name>
    <name type="common">Cloudy catshark</name>
    <name type="synonym">Catulus torazame</name>
    <dbReference type="NCBI Taxonomy" id="75743"/>
    <lineage>
        <taxon>Eukaryota</taxon>
        <taxon>Metazoa</taxon>
        <taxon>Chordata</taxon>
        <taxon>Craniata</taxon>
        <taxon>Vertebrata</taxon>
        <taxon>Chondrichthyes</taxon>
        <taxon>Elasmobranchii</taxon>
        <taxon>Galeomorphii</taxon>
        <taxon>Galeoidea</taxon>
        <taxon>Carcharhiniformes</taxon>
        <taxon>Scyliorhinidae</taxon>
        <taxon>Scyliorhinus</taxon>
    </lineage>
</organism>
<sequence>MSTSERGKRCGSFPLRCKTNRSGSSFCVRVGAPTTKSFNPPCWKRRAHRLVEALSVLRNLLTVGRVT</sequence>
<evidence type="ECO:0000313" key="1">
    <source>
        <dbReference type="EMBL" id="GCB65041.1"/>
    </source>
</evidence>
<name>A0A401NVY3_SCYTO</name>
<comment type="caution">
    <text evidence="1">The sequence shown here is derived from an EMBL/GenBank/DDBJ whole genome shotgun (WGS) entry which is preliminary data.</text>
</comment>
<keyword evidence="2" id="KW-1185">Reference proteome</keyword>